<reference evidence="5 6" key="1">
    <citation type="journal article" date="2011" name="J. Bacteriol.">
        <title>Genome Sequence of the Probiotic Strain Bifidobacterium animalis subsp. lactis CNCM I-2494.</title>
        <authorList>
            <person name="Chervaux C."/>
            <person name="Grimaldi C."/>
            <person name="Bolotin A."/>
            <person name="Quinquis B."/>
            <person name="Legrain-Raspaud S."/>
            <person name="van Hylckama Vlieg J.E."/>
            <person name="Denariaz G."/>
            <person name="Smokvina T."/>
        </authorList>
    </citation>
    <scope>NUCLEOTIDE SEQUENCE [LARGE SCALE GENOMIC DNA]</scope>
    <source>
        <strain evidence="5 6">CNCM I-2494</strain>
    </source>
</reference>
<feature type="domain" description="HTH hxlR-type" evidence="4">
    <location>
        <begin position="24"/>
        <end position="123"/>
    </location>
</feature>
<name>A0A806FVI3_BIFAN</name>
<dbReference type="KEGG" id="bnm:BALAC2494_00260"/>
<evidence type="ECO:0000313" key="5">
    <source>
        <dbReference type="EMBL" id="AEK30322.1"/>
    </source>
</evidence>
<gene>
    <name evidence="5" type="ORF">BALAC2494_00260</name>
</gene>
<dbReference type="EMBL" id="CP002915">
    <property type="protein sequence ID" value="AEK30322.1"/>
    <property type="molecule type" value="Genomic_DNA"/>
</dbReference>
<keyword evidence="1" id="KW-0805">Transcription regulation</keyword>
<dbReference type="GO" id="GO:0003677">
    <property type="term" value="F:DNA binding"/>
    <property type="evidence" value="ECO:0007669"/>
    <property type="project" value="UniProtKB-KW"/>
</dbReference>
<dbReference type="InterPro" id="IPR036390">
    <property type="entry name" value="WH_DNA-bd_sf"/>
</dbReference>
<dbReference type="InterPro" id="IPR036388">
    <property type="entry name" value="WH-like_DNA-bd_sf"/>
</dbReference>
<dbReference type="SUPFAM" id="SSF46785">
    <property type="entry name" value="Winged helix' DNA-binding domain"/>
    <property type="match status" value="1"/>
</dbReference>
<dbReference type="Gene3D" id="1.10.10.10">
    <property type="entry name" value="Winged helix-like DNA-binding domain superfamily/Winged helix DNA-binding domain"/>
    <property type="match status" value="1"/>
</dbReference>
<proteinExistence type="predicted"/>
<dbReference type="PANTHER" id="PTHR33204:SF37">
    <property type="entry name" value="HTH-TYPE TRANSCRIPTIONAL REGULATOR YODB"/>
    <property type="match status" value="1"/>
</dbReference>
<dbReference type="InterPro" id="IPR002577">
    <property type="entry name" value="HTH_HxlR"/>
</dbReference>
<dbReference type="AlphaFoldDB" id="A0A806FVI3"/>
<accession>A0A806FVI3</accession>
<evidence type="ECO:0000256" key="1">
    <source>
        <dbReference type="ARBA" id="ARBA00023015"/>
    </source>
</evidence>
<dbReference type="PANTHER" id="PTHR33204">
    <property type="entry name" value="TRANSCRIPTIONAL REGULATOR, MARR FAMILY"/>
    <property type="match status" value="1"/>
</dbReference>
<sequence length="127" mass="14521">MLYSVTFICYTTAMEKLDIFAKDCPARFPLQVISGKWGLLVILALEKKPLRFSELVHNIGGISERMASQTLKYLEQIGVVRREVLQRSKPPQVYYELTSLGRRFLKPLGELVETVSAHVDTMAYRRG</sequence>
<evidence type="ECO:0000256" key="3">
    <source>
        <dbReference type="ARBA" id="ARBA00023163"/>
    </source>
</evidence>
<organism evidence="5 6">
    <name type="scientific">Bifidobacterium animalis subsp. lactis CNCM I-2494</name>
    <dbReference type="NCBI Taxonomy" id="1042403"/>
    <lineage>
        <taxon>Bacteria</taxon>
        <taxon>Bacillati</taxon>
        <taxon>Actinomycetota</taxon>
        <taxon>Actinomycetes</taxon>
        <taxon>Bifidobacteriales</taxon>
        <taxon>Bifidobacteriaceae</taxon>
        <taxon>Bifidobacterium</taxon>
    </lineage>
</organism>
<keyword evidence="2" id="KW-0238">DNA-binding</keyword>
<keyword evidence="3" id="KW-0804">Transcription</keyword>
<evidence type="ECO:0000313" key="6">
    <source>
        <dbReference type="Proteomes" id="UP000008394"/>
    </source>
</evidence>
<dbReference type="PROSITE" id="PS51118">
    <property type="entry name" value="HTH_HXLR"/>
    <property type="match status" value="1"/>
</dbReference>
<evidence type="ECO:0000256" key="2">
    <source>
        <dbReference type="ARBA" id="ARBA00023125"/>
    </source>
</evidence>
<evidence type="ECO:0000259" key="4">
    <source>
        <dbReference type="PROSITE" id="PS51118"/>
    </source>
</evidence>
<dbReference type="Proteomes" id="UP000008394">
    <property type="component" value="Chromosome"/>
</dbReference>
<protein>
    <submittedName>
        <fullName evidence="5">Transcriptional regulator, MarR family</fullName>
    </submittedName>
</protein>
<dbReference type="Pfam" id="PF01638">
    <property type="entry name" value="HxlR"/>
    <property type="match status" value="1"/>
</dbReference>